<keyword evidence="7" id="KW-0813">Transport</keyword>
<sequence>MSSSSQTLPISSDPPSSSTNNNGAWSSALSATPALRSFLTRLTDSTRRAFTRRRPWYELIDRTAFSKPESLTDATSRIRKNFNYFRVNYVTLLFAVIAFSLLAHPFQLLTIVTLLGAWMFLYVFRAADQQVVIGGRTFSDREVLGVLVVATVFVVFLTSVGSLLMSSALIGLGIVCVHGAFRDPEDLFLDEQESLTGAGGLFGSFTGGATSAAVADVMARV</sequence>
<reference evidence="9 10" key="1">
    <citation type="journal article" date="2018" name="Mol. Plant">
        <title>The genome of Artemisia annua provides insight into the evolution of Asteraceae family and artemisinin biosynthesis.</title>
        <authorList>
            <person name="Shen Q."/>
            <person name="Zhang L."/>
            <person name="Liao Z."/>
            <person name="Wang S."/>
            <person name="Yan T."/>
            <person name="Shi P."/>
            <person name="Liu M."/>
            <person name="Fu X."/>
            <person name="Pan Q."/>
            <person name="Wang Y."/>
            <person name="Lv Z."/>
            <person name="Lu X."/>
            <person name="Zhang F."/>
            <person name="Jiang W."/>
            <person name="Ma Y."/>
            <person name="Chen M."/>
            <person name="Hao X."/>
            <person name="Li L."/>
            <person name="Tang Y."/>
            <person name="Lv G."/>
            <person name="Zhou Y."/>
            <person name="Sun X."/>
            <person name="Brodelius P.E."/>
            <person name="Rose J.K.C."/>
            <person name="Tang K."/>
        </authorList>
    </citation>
    <scope>NUCLEOTIDE SEQUENCE [LARGE SCALE GENOMIC DNA]</scope>
    <source>
        <strain evidence="10">cv. Huhao1</strain>
        <tissue evidence="9">Leaf</tissue>
    </source>
</reference>
<evidence type="ECO:0000256" key="4">
    <source>
        <dbReference type="ARBA" id="ARBA00022692"/>
    </source>
</evidence>
<evidence type="ECO:0000256" key="6">
    <source>
        <dbReference type="ARBA" id="ARBA00023136"/>
    </source>
</evidence>
<feature type="compositionally biased region" description="Low complexity" evidence="8">
    <location>
        <begin position="9"/>
        <end position="18"/>
    </location>
</feature>
<comment type="subcellular location">
    <subcellularLocation>
        <location evidence="2 7">Membrane</location>
        <topology evidence="2 7">Multi-pass membrane protein</topology>
    </subcellularLocation>
</comment>
<dbReference type="GO" id="GO:0005794">
    <property type="term" value="C:Golgi apparatus"/>
    <property type="evidence" value="ECO:0007669"/>
    <property type="project" value="TreeGrafter"/>
</dbReference>
<dbReference type="PANTHER" id="PTHR19317:SF0">
    <property type="entry name" value="PRENYLATED RAB ACCEPTOR PROTEIN 1"/>
    <property type="match status" value="1"/>
</dbReference>
<comment type="function">
    <text evidence="1 7">May be involved in both secretory and endocytic intracellular trafficking in the endosomal/prevacuolar compartments.</text>
</comment>
<keyword evidence="5 7" id="KW-1133">Transmembrane helix</keyword>
<feature type="transmembrane region" description="Helical" evidence="7">
    <location>
        <begin position="108"/>
        <end position="124"/>
    </location>
</feature>
<comment type="caution">
    <text evidence="9">The sequence shown here is derived from an EMBL/GenBank/DDBJ whole genome shotgun (WGS) entry which is preliminary data.</text>
</comment>
<dbReference type="GO" id="GO:0005783">
    <property type="term" value="C:endoplasmic reticulum"/>
    <property type="evidence" value="ECO:0007669"/>
    <property type="project" value="UniProtKB-ARBA"/>
</dbReference>
<dbReference type="OrthoDB" id="63113at2759"/>
<evidence type="ECO:0000313" key="9">
    <source>
        <dbReference type="EMBL" id="PWA97283.1"/>
    </source>
</evidence>
<name>A0A2U1QH33_ARTAN</name>
<dbReference type="Pfam" id="PF03208">
    <property type="entry name" value="PRA1"/>
    <property type="match status" value="1"/>
</dbReference>
<feature type="region of interest" description="Disordered" evidence="8">
    <location>
        <begin position="1"/>
        <end position="24"/>
    </location>
</feature>
<evidence type="ECO:0000256" key="8">
    <source>
        <dbReference type="SAM" id="MobiDB-lite"/>
    </source>
</evidence>
<evidence type="ECO:0000256" key="7">
    <source>
        <dbReference type="RuleBase" id="RU363107"/>
    </source>
</evidence>
<dbReference type="Proteomes" id="UP000245207">
    <property type="component" value="Unassembled WGS sequence"/>
</dbReference>
<protein>
    <recommendedName>
        <fullName evidence="7">PRA1 family protein</fullName>
    </recommendedName>
</protein>
<proteinExistence type="inferred from homology"/>
<evidence type="ECO:0000256" key="3">
    <source>
        <dbReference type="ARBA" id="ARBA00006483"/>
    </source>
</evidence>
<dbReference type="AlphaFoldDB" id="A0A2U1QH33"/>
<accession>A0A2U1QH33</accession>
<dbReference type="InterPro" id="IPR004895">
    <property type="entry name" value="Prenylated_rab_accept_PRA1"/>
</dbReference>
<dbReference type="PANTHER" id="PTHR19317">
    <property type="entry name" value="PRENYLATED RAB ACCEPTOR 1-RELATED"/>
    <property type="match status" value="1"/>
</dbReference>
<evidence type="ECO:0000256" key="1">
    <source>
        <dbReference type="ARBA" id="ARBA00002501"/>
    </source>
</evidence>
<evidence type="ECO:0000256" key="2">
    <source>
        <dbReference type="ARBA" id="ARBA00004141"/>
    </source>
</evidence>
<keyword evidence="10" id="KW-1185">Reference proteome</keyword>
<comment type="similarity">
    <text evidence="3 7">Belongs to the PRA1 family.</text>
</comment>
<feature type="transmembrane region" description="Helical" evidence="7">
    <location>
        <begin position="84"/>
        <end position="102"/>
    </location>
</feature>
<evidence type="ECO:0000256" key="5">
    <source>
        <dbReference type="ARBA" id="ARBA00022989"/>
    </source>
</evidence>
<evidence type="ECO:0000313" key="10">
    <source>
        <dbReference type="Proteomes" id="UP000245207"/>
    </source>
</evidence>
<dbReference type="GO" id="GO:0016192">
    <property type="term" value="P:vesicle-mediated transport"/>
    <property type="evidence" value="ECO:0007669"/>
    <property type="project" value="TreeGrafter"/>
</dbReference>
<keyword evidence="6 7" id="KW-0472">Membrane</keyword>
<keyword evidence="4 7" id="KW-0812">Transmembrane</keyword>
<dbReference type="GO" id="GO:0016020">
    <property type="term" value="C:membrane"/>
    <property type="evidence" value="ECO:0007669"/>
    <property type="project" value="UniProtKB-SubCell"/>
</dbReference>
<dbReference type="EMBL" id="PKPP01000132">
    <property type="protein sequence ID" value="PWA97283.1"/>
    <property type="molecule type" value="Genomic_DNA"/>
</dbReference>
<dbReference type="STRING" id="35608.A0A2U1QH33"/>
<feature type="transmembrane region" description="Helical" evidence="7">
    <location>
        <begin position="144"/>
        <end position="175"/>
    </location>
</feature>
<gene>
    <name evidence="9" type="ORF">CTI12_AA030410</name>
</gene>
<organism evidence="9 10">
    <name type="scientific">Artemisia annua</name>
    <name type="common">Sweet wormwood</name>
    <dbReference type="NCBI Taxonomy" id="35608"/>
    <lineage>
        <taxon>Eukaryota</taxon>
        <taxon>Viridiplantae</taxon>
        <taxon>Streptophyta</taxon>
        <taxon>Embryophyta</taxon>
        <taxon>Tracheophyta</taxon>
        <taxon>Spermatophyta</taxon>
        <taxon>Magnoliopsida</taxon>
        <taxon>eudicotyledons</taxon>
        <taxon>Gunneridae</taxon>
        <taxon>Pentapetalae</taxon>
        <taxon>asterids</taxon>
        <taxon>campanulids</taxon>
        <taxon>Asterales</taxon>
        <taxon>Asteraceae</taxon>
        <taxon>Asteroideae</taxon>
        <taxon>Anthemideae</taxon>
        <taxon>Artemisiinae</taxon>
        <taxon>Artemisia</taxon>
    </lineage>
</organism>